<feature type="transmembrane region" description="Helical" evidence="2">
    <location>
        <begin position="137"/>
        <end position="158"/>
    </location>
</feature>
<dbReference type="Pfam" id="PF24800">
    <property type="entry name" value="DUF7702"/>
    <property type="match status" value="1"/>
</dbReference>
<evidence type="ECO:0000313" key="4">
    <source>
        <dbReference type="EMBL" id="EGS20200.1"/>
    </source>
</evidence>
<feature type="transmembrane region" description="Helical" evidence="2">
    <location>
        <begin position="100"/>
        <end position="125"/>
    </location>
</feature>
<dbReference type="OMA" id="CHPTNIR"/>
<proteinExistence type="predicted"/>
<dbReference type="GeneID" id="18258753"/>
<sequence>MASITQGLMPLLPRGGPYPPSGAQLGGIPTKKVDVPTSAVLLALFFAGAATHMTVFQVNRRRGHFFIFSVLVFGFCMARIMGLVMRIAWACNPTNIDLAIAAQVFTNAGVLVLFIVNVFLLVRIVRGEAPKVGWSRPVWVALRALVVSIIAMLVMVVTCSVHSMFTLNMETRQKERKVLLFAGVYMSVIAFLPMLVIPILLLLKTIAKKNIDLGEREDFGTPDVAGRIRTKITLLFVASVLLTIGAGFRVGVNFATRPAFNPAWWHHKAAFYCFSFALELPVVYMYALFRFDKLFWVPDKSSKPGDFSRGVVAADDCDQEDEVLEEGGKSGNSGATSTREKENGGKSDAQAV</sequence>
<dbReference type="eggNOG" id="ENOG502S0ZE">
    <property type="taxonomic scope" value="Eukaryota"/>
</dbReference>
<dbReference type="KEGG" id="cthr:CTHT_0047150"/>
<protein>
    <recommendedName>
        <fullName evidence="3">DUF7702 domain-containing protein</fullName>
    </recommendedName>
</protein>
<dbReference type="AlphaFoldDB" id="G0S9T9"/>
<feature type="transmembrane region" description="Helical" evidence="2">
    <location>
        <begin position="269"/>
        <end position="289"/>
    </location>
</feature>
<evidence type="ECO:0000256" key="2">
    <source>
        <dbReference type="SAM" id="Phobius"/>
    </source>
</evidence>
<dbReference type="RefSeq" id="XP_006695085.1">
    <property type="nucleotide sequence ID" value="XM_006695022.1"/>
</dbReference>
<evidence type="ECO:0000256" key="1">
    <source>
        <dbReference type="SAM" id="MobiDB-lite"/>
    </source>
</evidence>
<name>G0S9T9_CHATD</name>
<dbReference type="OrthoDB" id="3357002at2759"/>
<feature type="transmembrane region" description="Helical" evidence="2">
    <location>
        <begin position="39"/>
        <end position="58"/>
    </location>
</feature>
<feature type="transmembrane region" description="Helical" evidence="2">
    <location>
        <begin position="178"/>
        <end position="203"/>
    </location>
</feature>
<dbReference type="PANTHER" id="PTHR35184:SF1">
    <property type="entry name" value="INTEGRAL MEMBRANE PROTEIN"/>
    <property type="match status" value="1"/>
</dbReference>
<feature type="transmembrane region" description="Helical" evidence="2">
    <location>
        <begin position="232"/>
        <end position="249"/>
    </location>
</feature>
<dbReference type="Pfam" id="PF11309">
    <property type="entry name" value="DUF3112"/>
    <property type="match status" value="1"/>
</dbReference>
<accession>G0S9T9</accession>
<keyword evidence="2" id="KW-1133">Transmembrane helix</keyword>
<feature type="region of interest" description="Disordered" evidence="1">
    <location>
        <begin position="319"/>
        <end position="352"/>
    </location>
</feature>
<keyword evidence="2" id="KW-0812">Transmembrane</keyword>
<feature type="domain" description="DUF7702" evidence="3">
    <location>
        <begin position="65"/>
        <end position="216"/>
    </location>
</feature>
<dbReference type="HOGENOM" id="CLU_024263_0_1_1"/>
<keyword evidence="5" id="KW-1185">Reference proteome</keyword>
<dbReference type="InterPro" id="IPR056119">
    <property type="entry name" value="DUF7702"/>
</dbReference>
<feature type="transmembrane region" description="Helical" evidence="2">
    <location>
        <begin position="65"/>
        <end position="88"/>
    </location>
</feature>
<dbReference type="PANTHER" id="PTHR35184">
    <property type="entry name" value="YALI0C10208P"/>
    <property type="match status" value="1"/>
</dbReference>
<dbReference type="Proteomes" id="UP000008066">
    <property type="component" value="Unassembled WGS sequence"/>
</dbReference>
<organism evidence="5">
    <name type="scientific">Chaetomium thermophilum (strain DSM 1495 / CBS 144.50 / IMI 039719)</name>
    <name type="common">Thermochaetoides thermophila</name>
    <dbReference type="NCBI Taxonomy" id="759272"/>
    <lineage>
        <taxon>Eukaryota</taxon>
        <taxon>Fungi</taxon>
        <taxon>Dikarya</taxon>
        <taxon>Ascomycota</taxon>
        <taxon>Pezizomycotina</taxon>
        <taxon>Sordariomycetes</taxon>
        <taxon>Sordariomycetidae</taxon>
        <taxon>Sordariales</taxon>
        <taxon>Chaetomiaceae</taxon>
        <taxon>Thermochaetoides</taxon>
    </lineage>
</organism>
<dbReference type="InterPro" id="IPR021460">
    <property type="entry name" value="DUF3112"/>
</dbReference>
<gene>
    <name evidence="4" type="ORF">CTHT_0047150</name>
</gene>
<keyword evidence="2" id="KW-0472">Membrane</keyword>
<evidence type="ECO:0000259" key="3">
    <source>
        <dbReference type="Pfam" id="PF24800"/>
    </source>
</evidence>
<dbReference type="EMBL" id="GL988043">
    <property type="protein sequence ID" value="EGS20200.1"/>
    <property type="molecule type" value="Genomic_DNA"/>
</dbReference>
<reference evidence="4 5" key="1">
    <citation type="journal article" date="2011" name="Cell">
        <title>Insight into structure and assembly of the nuclear pore complex by utilizing the genome of a eukaryotic thermophile.</title>
        <authorList>
            <person name="Amlacher S."/>
            <person name="Sarges P."/>
            <person name="Flemming D."/>
            <person name="van Noort V."/>
            <person name="Kunze R."/>
            <person name="Devos D.P."/>
            <person name="Arumugam M."/>
            <person name="Bork P."/>
            <person name="Hurt E."/>
        </authorList>
    </citation>
    <scope>NUCLEOTIDE SEQUENCE [LARGE SCALE GENOMIC DNA]</scope>
    <source>
        <strain evidence="5">DSM 1495 / CBS 144.50 / IMI 039719</strain>
    </source>
</reference>
<dbReference type="STRING" id="759272.G0S9T9"/>
<evidence type="ECO:0000313" key="5">
    <source>
        <dbReference type="Proteomes" id="UP000008066"/>
    </source>
</evidence>